<dbReference type="Proteomes" id="UP001157109">
    <property type="component" value="Unassembled WGS sequence"/>
</dbReference>
<dbReference type="Pfam" id="PF07501">
    <property type="entry name" value="G5"/>
    <property type="match status" value="1"/>
</dbReference>
<feature type="region of interest" description="Disordered" evidence="4">
    <location>
        <begin position="1"/>
        <end position="23"/>
    </location>
</feature>
<dbReference type="SMART" id="SM01208">
    <property type="entry name" value="G5"/>
    <property type="match status" value="1"/>
</dbReference>
<dbReference type="InterPro" id="IPR011098">
    <property type="entry name" value="G5_dom"/>
</dbReference>
<dbReference type="EMBL" id="BSUJ01000001">
    <property type="protein sequence ID" value="GMA20614.1"/>
    <property type="molecule type" value="Genomic_DNA"/>
</dbReference>
<evidence type="ECO:0000256" key="2">
    <source>
        <dbReference type="ARBA" id="ARBA00022729"/>
    </source>
</evidence>
<dbReference type="InterPro" id="IPR010618">
    <property type="entry name" value="RPF"/>
</dbReference>
<evidence type="ECO:0000313" key="7">
    <source>
        <dbReference type="Proteomes" id="UP001157109"/>
    </source>
</evidence>
<dbReference type="PROSITE" id="PS51109">
    <property type="entry name" value="G5"/>
    <property type="match status" value="1"/>
</dbReference>
<keyword evidence="2" id="KW-0732">Signal</keyword>
<evidence type="ECO:0000256" key="3">
    <source>
        <dbReference type="ARBA" id="ARBA00022801"/>
    </source>
</evidence>
<comment type="caution">
    <text evidence="6">The sequence shown here is derived from an EMBL/GenBank/DDBJ whole genome shotgun (WGS) entry which is preliminary data.</text>
</comment>
<evidence type="ECO:0000256" key="1">
    <source>
        <dbReference type="ARBA" id="ARBA00010830"/>
    </source>
</evidence>
<reference evidence="7" key="1">
    <citation type="journal article" date="2019" name="Int. J. Syst. Evol. Microbiol.">
        <title>The Global Catalogue of Microorganisms (GCM) 10K type strain sequencing project: providing services to taxonomists for standard genome sequencing and annotation.</title>
        <authorList>
            <consortium name="The Broad Institute Genomics Platform"/>
            <consortium name="The Broad Institute Genome Sequencing Center for Infectious Disease"/>
            <person name="Wu L."/>
            <person name="Ma J."/>
        </authorList>
    </citation>
    <scope>NUCLEOTIDE SEQUENCE [LARGE SCALE GENOMIC DNA]</scope>
    <source>
        <strain evidence="7">NBRC 105830</strain>
    </source>
</reference>
<dbReference type="InterPro" id="IPR023346">
    <property type="entry name" value="Lysozyme-like_dom_sf"/>
</dbReference>
<dbReference type="CDD" id="cd13925">
    <property type="entry name" value="RPF"/>
    <property type="match status" value="1"/>
</dbReference>
<evidence type="ECO:0000313" key="6">
    <source>
        <dbReference type="EMBL" id="GMA20614.1"/>
    </source>
</evidence>
<dbReference type="SUPFAM" id="SSF53955">
    <property type="entry name" value="Lysozyme-like"/>
    <property type="match status" value="1"/>
</dbReference>
<organism evidence="6 7">
    <name type="scientific">Arsenicicoccus piscis</name>
    <dbReference type="NCBI Taxonomy" id="673954"/>
    <lineage>
        <taxon>Bacteria</taxon>
        <taxon>Bacillati</taxon>
        <taxon>Actinomycetota</taxon>
        <taxon>Actinomycetes</taxon>
        <taxon>Micrococcales</taxon>
        <taxon>Intrasporangiaceae</taxon>
        <taxon>Arsenicicoccus</taxon>
    </lineage>
</organism>
<name>A0ABQ6HSV2_9MICO</name>
<dbReference type="Gene3D" id="2.20.230.10">
    <property type="entry name" value="Resuscitation-promoting factor rpfb"/>
    <property type="match status" value="1"/>
</dbReference>
<comment type="similarity">
    <text evidence="1">Belongs to the transglycosylase family. Rpf subfamily.</text>
</comment>
<dbReference type="PANTHER" id="PTHR39160">
    <property type="entry name" value="CELL WALL-BINDING PROTEIN YOCH"/>
    <property type="match status" value="1"/>
</dbReference>
<dbReference type="InterPro" id="IPR007137">
    <property type="entry name" value="DUF348"/>
</dbReference>
<proteinExistence type="inferred from homology"/>
<protein>
    <recommendedName>
        <fullName evidence="5">G5 domain-containing protein</fullName>
    </recommendedName>
</protein>
<dbReference type="PANTHER" id="PTHR39160:SF4">
    <property type="entry name" value="RESUSCITATION-PROMOTING FACTOR RPFB"/>
    <property type="match status" value="1"/>
</dbReference>
<evidence type="ECO:0000256" key="4">
    <source>
        <dbReference type="SAM" id="MobiDB-lite"/>
    </source>
</evidence>
<feature type="compositionally biased region" description="Low complexity" evidence="4">
    <location>
        <begin position="321"/>
        <end position="343"/>
    </location>
</feature>
<gene>
    <name evidence="6" type="ORF">GCM10025862_26350</name>
</gene>
<accession>A0ABQ6HSV2</accession>
<feature type="region of interest" description="Disordered" evidence="4">
    <location>
        <begin position="321"/>
        <end position="345"/>
    </location>
</feature>
<dbReference type="InterPro" id="IPR051933">
    <property type="entry name" value="Resuscitation_pf_RpfB"/>
</dbReference>
<dbReference type="Pfam" id="PF03990">
    <property type="entry name" value="DUF348"/>
    <property type="match status" value="3"/>
</dbReference>
<feature type="domain" description="G5" evidence="5">
    <location>
        <begin position="239"/>
        <end position="319"/>
    </location>
</feature>
<dbReference type="Pfam" id="PF06737">
    <property type="entry name" value="Transglycosylas"/>
    <property type="match status" value="1"/>
</dbReference>
<sequence>MLGFTRTDTGGFARRPRQGGTAWGRGTQVTRYYEPWSIVTSRTTTRVLQTVVATGLAAGAVGAVLVSVDKDVTLTVDGKTSQTSAFGGTVGDLLKKEGVTVGAHDVVAPALDTEIADGQDVVVKYGRQLAVTVDGQKKTYWTTATTLDSALAQVGLRQGLTDAKLSASRSMSLGRQGLAVTAVTPKDVVLNVAGKPAKISSTDATVADLLAAQKVTLGALDTVAPASTTALKDGLAVTVNRVAKKTATVTEPVAFSVTEKKDASLAQGTRKVVTAGKAGAKSVTYVETFVNGKSTAKQATQSVVTTAPVAQVVSVGTKAAPKASATTASAGSSSRNSGKAGSTANSGMWDRIAQCESTGNWSINTGNGYYGGLQFDLGTWRSGGGLAYASRPDLATREQQIAVANNVASTRGTSPWACA</sequence>
<dbReference type="Gene3D" id="1.10.530.10">
    <property type="match status" value="1"/>
</dbReference>
<evidence type="ECO:0000259" key="5">
    <source>
        <dbReference type="PROSITE" id="PS51109"/>
    </source>
</evidence>
<keyword evidence="7" id="KW-1185">Reference proteome</keyword>
<keyword evidence="3" id="KW-0378">Hydrolase</keyword>